<reference evidence="2 3" key="1">
    <citation type="submission" date="2019-05" db="EMBL/GenBank/DDBJ databases">
        <title>Another draft genome of Portunus trituberculatus and its Hox gene families provides insights of decapod evolution.</title>
        <authorList>
            <person name="Jeong J.-H."/>
            <person name="Song I."/>
            <person name="Kim S."/>
            <person name="Choi T."/>
            <person name="Kim D."/>
            <person name="Ryu S."/>
            <person name="Kim W."/>
        </authorList>
    </citation>
    <scope>NUCLEOTIDE SEQUENCE [LARGE SCALE GENOMIC DNA]</scope>
    <source>
        <tissue evidence="2">Muscle</tissue>
    </source>
</reference>
<sequence length="117" mass="13185">MDRRVLPSQPLASASQVRGKAEEHELRHRCSQGPVRRRGCRVGWRRSTRCGERFPPSVFLVFRRASRRSPAPPYAGNIPTEEGEQLAPARVHAAATLYRRAGFAAAHRLINTTSKER</sequence>
<feature type="compositionally biased region" description="Basic and acidic residues" evidence="1">
    <location>
        <begin position="19"/>
        <end position="28"/>
    </location>
</feature>
<dbReference type="Proteomes" id="UP000324222">
    <property type="component" value="Unassembled WGS sequence"/>
</dbReference>
<evidence type="ECO:0000313" key="3">
    <source>
        <dbReference type="Proteomes" id="UP000324222"/>
    </source>
</evidence>
<keyword evidence="3" id="KW-1185">Reference proteome</keyword>
<organism evidence="2 3">
    <name type="scientific">Portunus trituberculatus</name>
    <name type="common">Swimming crab</name>
    <name type="synonym">Neptunus trituberculatus</name>
    <dbReference type="NCBI Taxonomy" id="210409"/>
    <lineage>
        <taxon>Eukaryota</taxon>
        <taxon>Metazoa</taxon>
        <taxon>Ecdysozoa</taxon>
        <taxon>Arthropoda</taxon>
        <taxon>Crustacea</taxon>
        <taxon>Multicrustacea</taxon>
        <taxon>Malacostraca</taxon>
        <taxon>Eumalacostraca</taxon>
        <taxon>Eucarida</taxon>
        <taxon>Decapoda</taxon>
        <taxon>Pleocyemata</taxon>
        <taxon>Brachyura</taxon>
        <taxon>Eubrachyura</taxon>
        <taxon>Portunoidea</taxon>
        <taxon>Portunidae</taxon>
        <taxon>Portuninae</taxon>
        <taxon>Portunus</taxon>
    </lineage>
</organism>
<evidence type="ECO:0000256" key="1">
    <source>
        <dbReference type="SAM" id="MobiDB-lite"/>
    </source>
</evidence>
<dbReference type="EMBL" id="VSRR010014106">
    <property type="protein sequence ID" value="MPC56633.1"/>
    <property type="molecule type" value="Genomic_DNA"/>
</dbReference>
<comment type="caution">
    <text evidence="2">The sequence shown here is derived from an EMBL/GenBank/DDBJ whole genome shotgun (WGS) entry which is preliminary data.</text>
</comment>
<dbReference type="AlphaFoldDB" id="A0A5B7GGY1"/>
<gene>
    <name evidence="2" type="ORF">E2C01_050598</name>
</gene>
<proteinExistence type="predicted"/>
<feature type="region of interest" description="Disordered" evidence="1">
    <location>
        <begin position="1"/>
        <end position="32"/>
    </location>
</feature>
<evidence type="ECO:0000313" key="2">
    <source>
        <dbReference type="EMBL" id="MPC56633.1"/>
    </source>
</evidence>
<name>A0A5B7GGY1_PORTR</name>
<protein>
    <submittedName>
        <fullName evidence="2">Uncharacterized protein</fullName>
    </submittedName>
</protein>
<accession>A0A5B7GGY1</accession>